<keyword evidence="1" id="KW-0472">Membrane</keyword>
<organism evidence="2">
    <name type="scientific">uncultured Thiotrichaceae bacterium</name>
    <dbReference type="NCBI Taxonomy" id="298394"/>
    <lineage>
        <taxon>Bacteria</taxon>
        <taxon>Pseudomonadati</taxon>
        <taxon>Pseudomonadota</taxon>
        <taxon>Gammaproteobacteria</taxon>
        <taxon>Thiotrichales</taxon>
        <taxon>Thiotrichaceae</taxon>
        <taxon>environmental samples</taxon>
    </lineage>
</organism>
<sequence length="72" mass="7642">MKPTSTQQAQHKKIYLSGKLLPRLILLSLPWLVNSVAYATSDFGDAPDPYRTTSADNGASHTVVSGVALGNA</sequence>
<reference evidence="2" key="1">
    <citation type="submission" date="2020-01" db="EMBL/GenBank/DDBJ databases">
        <authorList>
            <person name="Meier V. D."/>
            <person name="Meier V D."/>
        </authorList>
    </citation>
    <scope>NUCLEOTIDE SEQUENCE</scope>
    <source>
        <strain evidence="2">HLG_WM_MAG_08</strain>
    </source>
</reference>
<proteinExistence type="predicted"/>
<keyword evidence="1" id="KW-0812">Transmembrane</keyword>
<gene>
    <name evidence="2" type="ORF">HELGO_WM65228</name>
</gene>
<feature type="non-terminal residue" evidence="2">
    <location>
        <position position="72"/>
    </location>
</feature>
<evidence type="ECO:0000313" key="2">
    <source>
        <dbReference type="EMBL" id="CAA6826685.1"/>
    </source>
</evidence>
<keyword evidence="1" id="KW-1133">Transmembrane helix</keyword>
<dbReference type="AlphaFoldDB" id="A0A6S6U4Q2"/>
<evidence type="ECO:0000256" key="1">
    <source>
        <dbReference type="SAM" id="Phobius"/>
    </source>
</evidence>
<protein>
    <submittedName>
        <fullName evidence="2">Uncharacterized protein</fullName>
    </submittedName>
</protein>
<name>A0A6S6U4Q2_9GAMM</name>
<accession>A0A6S6U4Q2</accession>
<dbReference type="EMBL" id="CACVAV010000429">
    <property type="protein sequence ID" value="CAA6826685.1"/>
    <property type="molecule type" value="Genomic_DNA"/>
</dbReference>
<feature type="transmembrane region" description="Helical" evidence="1">
    <location>
        <begin position="20"/>
        <end position="40"/>
    </location>
</feature>